<dbReference type="InterPro" id="IPR057135">
    <property type="entry name" value="At4g27190-like_LRR"/>
</dbReference>
<dbReference type="InterPro" id="IPR002182">
    <property type="entry name" value="NB-ARC"/>
</dbReference>
<proteinExistence type="predicted"/>
<protein>
    <recommendedName>
        <fullName evidence="8">NB-ARC domain-containing protein</fullName>
    </recommendedName>
</protein>
<dbReference type="PANTHER" id="PTHR33463:SF203">
    <property type="entry name" value="AAA+ ATPASE DOMAIN-CONTAINING PROTEIN"/>
    <property type="match status" value="1"/>
</dbReference>
<dbReference type="EMBL" id="CM031822">
    <property type="protein sequence ID" value="KAG6629539.1"/>
    <property type="molecule type" value="Genomic_DNA"/>
</dbReference>
<keyword evidence="7" id="KW-1185">Reference proteome</keyword>
<gene>
    <name evidence="6" type="ORF">CIPAW_14G091300</name>
</gene>
<evidence type="ECO:0000259" key="3">
    <source>
        <dbReference type="Pfam" id="PF00931"/>
    </source>
</evidence>
<keyword evidence="2" id="KW-0611">Plant defense</keyword>
<feature type="domain" description="Disease resistance protein At4g27190-like leucine-rich repeats" evidence="4">
    <location>
        <begin position="760"/>
        <end position="853"/>
    </location>
</feature>
<feature type="domain" description="Disease resistance R13L4/SHOC-2-like LRR" evidence="5">
    <location>
        <begin position="570"/>
        <end position="707"/>
    </location>
</feature>
<comment type="caution">
    <text evidence="6">The sequence shown here is derived from an EMBL/GenBank/DDBJ whole genome shotgun (WGS) entry which is preliminary data.</text>
</comment>
<evidence type="ECO:0000256" key="2">
    <source>
        <dbReference type="ARBA" id="ARBA00022821"/>
    </source>
</evidence>
<name>A0A8T1NCV8_CARIL</name>
<feature type="domain" description="Disease resistance protein At4g27190-like leucine-rich repeats" evidence="4">
    <location>
        <begin position="1339"/>
        <end position="1454"/>
    </location>
</feature>
<accession>A0A8T1NCV8</accession>
<feature type="domain" description="Disease resistance protein At4g27190-like leucine-rich repeats" evidence="4">
    <location>
        <begin position="881"/>
        <end position="994"/>
    </location>
</feature>
<dbReference type="Pfam" id="PF23598">
    <property type="entry name" value="LRR_14"/>
    <property type="match status" value="1"/>
</dbReference>
<sequence>MDIVPKIMGKIGEISMALIGKHLGYLIYYEQNTKALENNLQKLHDRRVGVEQSITAAELRQEVTSPEVKSWLTKVEQITKDLENDNTKRKCLNGWCPNPKARYSSSRNAKKKTQAIGELLQEGRNYGGVYNVAPPPETRSSLSFEDFKHFESRTSIINDVLIALRDDMTNIIAICGMGGIGKTEMAKEIATKAKADNLFDKVVIAVVSQSLDLRRIQSEVAEKLGLTLNQESIDGRANALYSRLVTYRNVLVILDDIWEPLNLKDVGIPYGDQHKSCKLLITSRSEETCDLMKIQKIFSIKPLSELETWNLFREMAGNCIETPCLHPIANDVAKECGGLPVAIVTIGRALENKSKDNWIAALEQLRKSIPKNIRNLDKKVYSSIRLSYEFLESDEARSCFLLCCLFPEDHNIPIEDLVRYGVGRKLFDQTDTIAEARRRVDDIVGGLRRSNLLLDSEDEEHVKMHDVVRDVAISIASNEHGFMVRCDNKMEEWPQNDRYELYAAISLFSQELKRHPDGLECPKLELLQISSSFSEYGERIPETFPANLFRGMKELKILSFRCMSSLSLPSSIRVLQNLRMLRLEYCELEDVSAIEALLKLEMLSFHGSQIEELPREIQNLTFLTLLDLSECGRLKRIPPGVLSSLSRLEELYMGLSFECWESLEENGKGINASAAELCSLQHLMALDIRIPIKLLPKDLYLEKSLMKFRISVTDEIETSKYWKPSYLLENTLGLDCNASDIAESQTIRLMLQKAEVLYLIYMHDLVTICHSQVAVGSFGSLRFLNLRGCHSLKNAFPLSIARGLLQLQQLIIDDCSVMEEIFSEEENDDEAVLKTIQFPQLYQVSLQRLPKLIAFCKGIESSHVIVAQQPSLNQEVEGQDISHKLLSSISIFWAPNLKDLDMSYCESLEVVFDLEGLAVEENRQGFIALSQLRDLSLKYSDKLRHVWKNIPRGFQGFQNLSSICLEGCSCLQYLFTPSIAKLLVGLESVSIYQCSEIENILEVGEEEDAAEIIVFPKLSSFKLSFLKKLKSFCRPSYYFEWPSMHIISLRNCPNLITFGSEIQSTTKPKKINVGLDSRLQDTGTTASVKDAPDYLDRCLACVPRRKKLQEDEPNVNDIDIQTELQSLIPSSLIKSLQNLEELKAKYCYSLEAIFELEGGLNLEKSSAFAACNKLERLRLWILPKLEHIWKVDGPQEITGFHELRKLVVGGCHSLKYLFSPSTAKLLVKLEKIKVTDCNEMEAILAKARDQNEKSEVTFPKVHTLSLAHLPKLKCFCVEANAFKWPSLTKVKVVGCDKLKMFVPTEVETPPEQEFHGQILHPQVNKEDKPNVNDRDIQTELRSLIPSSLIKSLQNLEELTAEYCNSLEAIFELEGGLNLEKSSAFAACNKLERLRLWILPKLEHIWKVDGPQEITGFHELRLLVVGGCHSLKYLFSPSIAKLLGKLEQIEVMDCNEMEAILGKARDQNEKSEVTFPKVHTLSLVRLPKLECFCVEANAFKWPSLTKVIVVGCDKLKMFVPTKVETPPELMRVDTGFRKFQYMVGDLNATIQHMMIKCEESHAHEASSSSSSASMSLLSNSRLQNLISMKNKVGLREESGLAGSGPWRIAAGVEGPYYFGLF</sequence>
<feature type="domain" description="NB-ARC" evidence="3">
    <location>
        <begin position="161"/>
        <end position="316"/>
    </location>
</feature>
<dbReference type="GO" id="GO:0043531">
    <property type="term" value="F:ADP binding"/>
    <property type="evidence" value="ECO:0007669"/>
    <property type="project" value="InterPro"/>
</dbReference>
<feature type="domain" description="Disease resistance protein At4g27190-like leucine-rich repeats" evidence="4">
    <location>
        <begin position="1123"/>
        <end position="1238"/>
    </location>
</feature>
<evidence type="ECO:0008006" key="8">
    <source>
        <dbReference type="Google" id="ProtNLM"/>
    </source>
</evidence>
<evidence type="ECO:0000256" key="1">
    <source>
        <dbReference type="ARBA" id="ARBA00022737"/>
    </source>
</evidence>
<evidence type="ECO:0000259" key="5">
    <source>
        <dbReference type="Pfam" id="PF23598"/>
    </source>
</evidence>
<dbReference type="FunFam" id="3.40.50.300:FF:001091">
    <property type="entry name" value="Probable disease resistance protein At1g61300"/>
    <property type="match status" value="1"/>
</dbReference>
<evidence type="ECO:0000259" key="4">
    <source>
        <dbReference type="Pfam" id="PF23247"/>
    </source>
</evidence>
<reference evidence="6" key="1">
    <citation type="submission" date="2020-12" db="EMBL/GenBank/DDBJ databases">
        <title>WGS assembly of Carya illinoinensis cv. Pawnee.</title>
        <authorList>
            <person name="Platts A."/>
            <person name="Shu S."/>
            <person name="Wright S."/>
            <person name="Barry K."/>
            <person name="Edger P."/>
            <person name="Pires J.C."/>
            <person name="Schmutz J."/>
        </authorList>
    </citation>
    <scope>NUCLEOTIDE SEQUENCE</scope>
    <source>
        <tissue evidence="6">Leaf</tissue>
    </source>
</reference>
<evidence type="ECO:0000313" key="6">
    <source>
        <dbReference type="EMBL" id="KAG6629539.1"/>
    </source>
</evidence>
<dbReference type="InterPro" id="IPR050905">
    <property type="entry name" value="Plant_NBS-LRR"/>
</dbReference>
<dbReference type="InterPro" id="IPR055414">
    <property type="entry name" value="LRR_R13L4/SHOC2-like"/>
</dbReference>
<organism evidence="6 7">
    <name type="scientific">Carya illinoinensis</name>
    <name type="common">Pecan</name>
    <dbReference type="NCBI Taxonomy" id="32201"/>
    <lineage>
        <taxon>Eukaryota</taxon>
        <taxon>Viridiplantae</taxon>
        <taxon>Streptophyta</taxon>
        <taxon>Embryophyta</taxon>
        <taxon>Tracheophyta</taxon>
        <taxon>Spermatophyta</taxon>
        <taxon>Magnoliopsida</taxon>
        <taxon>eudicotyledons</taxon>
        <taxon>Gunneridae</taxon>
        <taxon>Pentapetalae</taxon>
        <taxon>rosids</taxon>
        <taxon>fabids</taxon>
        <taxon>Fagales</taxon>
        <taxon>Juglandaceae</taxon>
        <taxon>Carya</taxon>
    </lineage>
</organism>
<dbReference type="Pfam" id="PF23247">
    <property type="entry name" value="LRR_RPS2"/>
    <property type="match status" value="4"/>
</dbReference>
<dbReference type="Proteomes" id="UP000811609">
    <property type="component" value="Chromosome 14"/>
</dbReference>
<dbReference type="GO" id="GO:0006952">
    <property type="term" value="P:defense response"/>
    <property type="evidence" value="ECO:0007669"/>
    <property type="project" value="UniProtKB-KW"/>
</dbReference>
<evidence type="ECO:0000313" key="7">
    <source>
        <dbReference type="Proteomes" id="UP000811609"/>
    </source>
</evidence>
<dbReference type="Pfam" id="PF00931">
    <property type="entry name" value="NB-ARC"/>
    <property type="match status" value="1"/>
</dbReference>
<keyword evidence="1" id="KW-0677">Repeat</keyword>
<dbReference type="PANTHER" id="PTHR33463">
    <property type="entry name" value="NB-ARC DOMAIN-CONTAINING PROTEIN-RELATED"/>
    <property type="match status" value="1"/>
</dbReference>